<sequence length="79" mass="9491">MGLVIINIQEQLQFQIIKNLWNIVISVKFHGIQVDTQIYLSFQKQIHSQMTCKLNYKNLLYKIFTFQFIFNVIKVKKLN</sequence>
<reference evidence="1" key="1">
    <citation type="submission" date="2021-01" db="EMBL/GenBank/DDBJ databases">
        <authorList>
            <consortium name="Genoscope - CEA"/>
            <person name="William W."/>
        </authorList>
    </citation>
    <scope>NUCLEOTIDE SEQUENCE</scope>
</reference>
<dbReference type="Proteomes" id="UP000692954">
    <property type="component" value="Unassembled WGS sequence"/>
</dbReference>
<organism evidence="1 2">
    <name type="scientific">Paramecium sonneborni</name>
    <dbReference type="NCBI Taxonomy" id="65129"/>
    <lineage>
        <taxon>Eukaryota</taxon>
        <taxon>Sar</taxon>
        <taxon>Alveolata</taxon>
        <taxon>Ciliophora</taxon>
        <taxon>Intramacronucleata</taxon>
        <taxon>Oligohymenophorea</taxon>
        <taxon>Peniculida</taxon>
        <taxon>Parameciidae</taxon>
        <taxon>Paramecium</taxon>
    </lineage>
</organism>
<keyword evidence="2" id="KW-1185">Reference proteome</keyword>
<proteinExistence type="predicted"/>
<dbReference type="EMBL" id="CAJJDN010000082">
    <property type="protein sequence ID" value="CAD8104636.1"/>
    <property type="molecule type" value="Genomic_DNA"/>
</dbReference>
<evidence type="ECO:0000313" key="2">
    <source>
        <dbReference type="Proteomes" id="UP000692954"/>
    </source>
</evidence>
<dbReference type="AlphaFoldDB" id="A0A8S1PNM5"/>
<name>A0A8S1PNM5_9CILI</name>
<protein>
    <submittedName>
        <fullName evidence="1">Uncharacterized protein</fullName>
    </submittedName>
</protein>
<accession>A0A8S1PNM5</accession>
<gene>
    <name evidence="1" type="ORF">PSON_ATCC_30995.1.T0820217</name>
</gene>
<evidence type="ECO:0000313" key="1">
    <source>
        <dbReference type="EMBL" id="CAD8104636.1"/>
    </source>
</evidence>
<comment type="caution">
    <text evidence="1">The sequence shown here is derived from an EMBL/GenBank/DDBJ whole genome shotgun (WGS) entry which is preliminary data.</text>
</comment>